<organism evidence="2 3">
    <name type="scientific">Brassica napus</name>
    <name type="common">Rape</name>
    <dbReference type="NCBI Taxonomy" id="3708"/>
    <lineage>
        <taxon>Eukaryota</taxon>
        <taxon>Viridiplantae</taxon>
        <taxon>Streptophyta</taxon>
        <taxon>Embryophyta</taxon>
        <taxon>Tracheophyta</taxon>
        <taxon>Spermatophyta</taxon>
        <taxon>Magnoliopsida</taxon>
        <taxon>eudicotyledons</taxon>
        <taxon>Gunneridae</taxon>
        <taxon>Pentapetalae</taxon>
        <taxon>rosids</taxon>
        <taxon>malvids</taxon>
        <taxon>Brassicales</taxon>
        <taxon>Brassicaceae</taxon>
        <taxon>Brassiceae</taxon>
        <taxon>Brassica</taxon>
    </lineage>
</organism>
<accession>A0A078G2C9</accession>
<proteinExistence type="predicted"/>
<dbReference type="STRING" id="3708.A0A078G2C9"/>
<gene>
    <name evidence="2" type="primary">BnaC04g11330D</name>
    <name evidence="2" type="ORF">GSBRNA2T00009044001</name>
</gene>
<feature type="compositionally biased region" description="Low complexity" evidence="1">
    <location>
        <begin position="22"/>
        <end position="41"/>
    </location>
</feature>
<evidence type="ECO:0000256" key="1">
    <source>
        <dbReference type="SAM" id="MobiDB-lite"/>
    </source>
</evidence>
<dbReference type="Gramene" id="CDY19466">
    <property type="protein sequence ID" value="CDY19466"/>
    <property type="gene ID" value="GSBRNA2T00009044001"/>
</dbReference>
<dbReference type="EMBL" id="LK032096">
    <property type="protein sequence ID" value="CDY19466.1"/>
    <property type="molecule type" value="Genomic_DNA"/>
</dbReference>
<evidence type="ECO:0000313" key="2">
    <source>
        <dbReference type="EMBL" id="CDY19466.1"/>
    </source>
</evidence>
<feature type="region of interest" description="Disordered" evidence="1">
    <location>
        <begin position="1"/>
        <end position="57"/>
    </location>
</feature>
<sequence>MALTARFDAQAQPIVHAPPRPAQHQQQLPPLPQPLQHQQQPRYRRPVPIEDNEDDQHHRVFLEDLRQRDQYDNCQRDQYDNRQRDQYDNHWERSFRVDIPEFQGGLRGDDLVDWLTAVEEILDFKQVPLPCHVSLVTMRFRGHAATW</sequence>
<dbReference type="AlphaFoldDB" id="A0A078G2C9"/>
<evidence type="ECO:0000313" key="3">
    <source>
        <dbReference type="Proteomes" id="UP000028999"/>
    </source>
</evidence>
<keyword evidence="3" id="KW-1185">Reference proteome</keyword>
<dbReference type="PaxDb" id="3708-A0A078G2C9"/>
<name>A0A078G2C9_BRANA</name>
<protein>
    <submittedName>
        <fullName evidence="2">BnaC04g11330D protein</fullName>
    </submittedName>
</protein>
<dbReference type="OMA" id="WERSFRV"/>
<dbReference type="Proteomes" id="UP000028999">
    <property type="component" value="Unassembled WGS sequence"/>
</dbReference>
<reference evidence="2 3" key="1">
    <citation type="journal article" date="2014" name="Science">
        <title>Plant genetics. Early allopolyploid evolution in the post-Neolithic Brassica napus oilseed genome.</title>
        <authorList>
            <person name="Chalhoub B."/>
            <person name="Denoeud F."/>
            <person name="Liu S."/>
            <person name="Parkin I.A."/>
            <person name="Tang H."/>
            <person name="Wang X."/>
            <person name="Chiquet J."/>
            <person name="Belcram H."/>
            <person name="Tong C."/>
            <person name="Samans B."/>
            <person name="Correa M."/>
            <person name="Da Silva C."/>
            <person name="Just J."/>
            <person name="Falentin C."/>
            <person name="Koh C.S."/>
            <person name="Le Clainche I."/>
            <person name="Bernard M."/>
            <person name="Bento P."/>
            <person name="Noel B."/>
            <person name="Labadie K."/>
            <person name="Alberti A."/>
            <person name="Charles M."/>
            <person name="Arnaud D."/>
            <person name="Guo H."/>
            <person name="Daviaud C."/>
            <person name="Alamery S."/>
            <person name="Jabbari K."/>
            <person name="Zhao M."/>
            <person name="Edger P.P."/>
            <person name="Chelaifa H."/>
            <person name="Tack D."/>
            <person name="Lassalle G."/>
            <person name="Mestiri I."/>
            <person name="Schnel N."/>
            <person name="Le Paslier M.C."/>
            <person name="Fan G."/>
            <person name="Renault V."/>
            <person name="Bayer P.E."/>
            <person name="Golicz A.A."/>
            <person name="Manoli S."/>
            <person name="Lee T.H."/>
            <person name="Thi V.H."/>
            <person name="Chalabi S."/>
            <person name="Hu Q."/>
            <person name="Fan C."/>
            <person name="Tollenaere R."/>
            <person name="Lu Y."/>
            <person name="Battail C."/>
            <person name="Shen J."/>
            <person name="Sidebottom C.H."/>
            <person name="Wang X."/>
            <person name="Canaguier A."/>
            <person name="Chauveau A."/>
            <person name="Berard A."/>
            <person name="Deniot G."/>
            <person name="Guan M."/>
            <person name="Liu Z."/>
            <person name="Sun F."/>
            <person name="Lim Y.P."/>
            <person name="Lyons E."/>
            <person name="Town C.D."/>
            <person name="Bancroft I."/>
            <person name="Wang X."/>
            <person name="Meng J."/>
            <person name="Ma J."/>
            <person name="Pires J.C."/>
            <person name="King G.J."/>
            <person name="Brunel D."/>
            <person name="Delourme R."/>
            <person name="Renard M."/>
            <person name="Aury J.M."/>
            <person name="Adams K.L."/>
            <person name="Batley J."/>
            <person name="Snowdon R.J."/>
            <person name="Tost J."/>
            <person name="Edwards D."/>
            <person name="Zhou Y."/>
            <person name="Hua W."/>
            <person name="Sharpe A.G."/>
            <person name="Paterson A.H."/>
            <person name="Guan C."/>
            <person name="Wincker P."/>
        </authorList>
    </citation>
    <scope>NUCLEOTIDE SEQUENCE [LARGE SCALE GENOMIC DNA]</scope>
    <source>
        <strain evidence="3">cv. Darmor-bzh</strain>
    </source>
</reference>